<dbReference type="Proteomes" id="UP000607559">
    <property type="component" value="Unassembled WGS sequence"/>
</dbReference>
<comment type="caution">
    <text evidence="2">The sequence shown here is derived from an EMBL/GenBank/DDBJ whole genome shotgun (WGS) entry which is preliminary data.</text>
</comment>
<sequence length="252" mass="27208">MKPFLLSFLSVLAISTAFAQRDTPDELPTSKGPLTIQPLVHATMVLTLKNLTIYVDPTGGAANYTGIKPPDLIFITDIHGDHMDPATLSAVRTSSTILVMPKAVADKLPGDLKAKAVILNNGETTTQAGITITAIPMYNLPESPTAMHTKGRGNGYVLGIGGKNIYISGDTQGIPEMRALKNIDVAFVCMNLPYTMDVNEAADAVLAFKPKEVYPYHYRGKDGFSDVKAFKAKVEAGNKNIKVILKNWYPAK</sequence>
<dbReference type="InterPro" id="IPR050114">
    <property type="entry name" value="UPF0173_UPF0282_UlaG_hydrolase"/>
</dbReference>
<name>A0A8J2XST3_9BACT</name>
<keyword evidence="3" id="KW-1185">Reference proteome</keyword>
<dbReference type="PANTHER" id="PTHR43546">
    <property type="entry name" value="UPF0173 METAL-DEPENDENT HYDROLASE MJ1163-RELATED"/>
    <property type="match status" value="1"/>
</dbReference>
<organism evidence="2 3">
    <name type="scientific">Puia dinghuensis</name>
    <dbReference type="NCBI Taxonomy" id="1792502"/>
    <lineage>
        <taxon>Bacteria</taxon>
        <taxon>Pseudomonadati</taxon>
        <taxon>Bacteroidota</taxon>
        <taxon>Chitinophagia</taxon>
        <taxon>Chitinophagales</taxon>
        <taxon>Chitinophagaceae</taxon>
        <taxon>Puia</taxon>
    </lineage>
</organism>
<reference evidence="2" key="2">
    <citation type="submission" date="2020-09" db="EMBL/GenBank/DDBJ databases">
        <authorList>
            <person name="Sun Q."/>
            <person name="Zhou Y."/>
        </authorList>
    </citation>
    <scope>NUCLEOTIDE SEQUENCE</scope>
    <source>
        <strain evidence="2">CGMCC 1.15448</strain>
    </source>
</reference>
<dbReference type="Pfam" id="PF13483">
    <property type="entry name" value="Lactamase_B_3"/>
    <property type="match status" value="1"/>
</dbReference>
<feature type="signal peptide" evidence="1">
    <location>
        <begin position="1"/>
        <end position="19"/>
    </location>
</feature>
<accession>A0A8J2XST3</accession>
<dbReference type="Gene3D" id="3.60.15.10">
    <property type="entry name" value="Ribonuclease Z/Hydroxyacylglutathione hydrolase-like"/>
    <property type="match status" value="1"/>
</dbReference>
<evidence type="ECO:0000313" key="3">
    <source>
        <dbReference type="Proteomes" id="UP000607559"/>
    </source>
</evidence>
<feature type="chain" id="PRO_5035185473" evidence="1">
    <location>
        <begin position="20"/>
        <end position="252"/>
    </location>
</feature>
<reference evidence="2" key="1">
    <citation type="journal article" date="2014" name="Int. J. Syst. Evol. Microbiol.">
        <title>Complete genome sequence of Corynebacterium casei LMG S-19264T (=DSM 44701T), isolated from a smear-ripened cheese.</title>
        <authorList>
            <consortium name="US DOE Joint Genome Institute (JGI-PGF)"/>
            <person name="Walter F."/>
            <person name="Albersmeier A."/>
            <person name="Kalinowski J."/>
            <person name="Ruckert C."/>
        </authorList>
    </citation>
    <scope>NUCLEOTIDE SEQUENCE</scope>
    <source>
        <strain evidence="2">CGMCC 1.15448</strain>
    </source>
</reference>
<gene>
    <name evidence="2" type="ORF">GCM10011511_22250</name>
</gene>
<dbReference type="InterPro" id="IPR036866">
    <property type="entry name" value="RibonucZ/Hydroxyglut_hydro"/>
</dbReference>
<protein>
    <submittedName>
        <fullName evidence="2">Metal-dependent hydrolase</fullName>
    </submittedName>
</protein>
<keyword evidence="2" id="KW-0378">Hydrolase</keyword>
<proteinExistence type="predicted"/>
<evidence type="ECO:0000256" key="1">
    <source>
        <dbReference type="SAM" id="SignalP"/>
    </source>
</evidence>
<dbReference type="RefSeq" id="WP_188931489.1">
    <property type="nucleotide sequence ID" value="NZ_BMJC01000002.1"/>
</dbReference>
<keyword evidence="1" id="KW-0732">Signal</keyword>
<dbReference type="GO" id="GO:0016787">
    <property type="term" value="F:hydrolase activity"/>
    <property type="evidence" value="ECO:0007669"/>
    <property type="project" value="UniProtKB-KW"/>
</dbReference>
<evidence type="ECO:0000313" key="2">
    <source>
        <dbReference type="EMBL" id="GGA98499.1"/>
    </source>
</evidence>
<dbReference type="EMBL" id="BMJC01000002">
    <property type="protein sequence ID" value="GGA98499.1"/>
    <property type="molecule type" value="Genomic_DNA"/>
</dbReference>
<dbReference type="PANTHER" id="PTHR43546:SF8">
    <property type="entry name" value="METALLO-BETA-LACTAMASE DOMAIN-CONTAINING PROTEIN"/>
    <property type="match status" value="1"/>
</dbReference>
<dbReference type="AlphaFoldDB" id="A0A8J2XST3"/>
<dbReference type="SUPFAM" id="SSF56281">
    <property type="entry name" value="Metallo-hydrolase/oxidoreductase"/>
    <property type="match status" value="1"/>
</dbReference>